<dbReference type="STRING" id="363999.A0A439DJ95"/>
<comment type="caution">
    <text evidence="4">The sequence shown here is derived from an EMBL/GenBank/DDBJ whole genome shotgun (WGS) entry which is preliminary data.</text>
</comment>
<dbReference type="PRINTS" id="PR00111">
    <property type="entry name" value="ABHYDROLASE"/>
</dbReference>
<dbReference type="SUPFAM" id="SSF53474">
    <property type="entry name" value="alpha/beta-Hydrolases"/>
    <property type="match status" value="1"/>
</dbReference>
<dbReference type="GO" id="GO:0016787">
    <property type="term" value="F:hydrolase activity"/>
    <property type="evidence" value="ECO:0007669"/>
    <property type="project" value="UniProtKB-KW"/>
</dbReference>
<dbReference type="PANTHER" id="PTHR43329">
    <property type="entry name" value="EPOXIDE HYDROLASE"/>
    <property type="match status" value="1"/>
</dbReference>
<organism evidence="4 5">
    <name type="scientific">Xylaria grammica</name>
    <dbReference type="NCBI Taxonomy" id="363999"/>
    <lineage>
        <taxon>Eukaryota</taxon>
        <taxon>Fungi</taxon>
        <taxon>Dikarya</taxon>
        <taxon>Ascomycota</taxon>
        <taxon>Pezizomycotina</taxon>
        <taxon>Sordariomycetes</taxon>
        <taxon>Xylariomycetidae</taxon>
        <taxon>Xylariales</taxon>
        <taxon>Xylariaceae</taxon>
        <taxon>Xylaria</taxon>
    </lineage>
</organism>
<keyword evidence="5" id="KW-1185">Reference proteome</keyword>
<comment type="similarity">
    <text evidence="2">Belongs to the AB hydrolase superfamily. Epoxide hydrolase family.</text>
</comment>
<gene>
    <name evidence="4" type="ORF">EKO27_g696</name>
</gene>
<dbReference type="InterPro" id="IPR000073">
    <property type="entry name" value="AB_hydrolase_1"/>
</dbReference>
<protein>
    <recommendedName>
        <fullName evidence="3">AB hydrolase-1 domain-containing protein</fullName>
    </recommendedName>
</protein>
<dbReference type="Gene3D" id="3.40.50.1820">
    <property type="entry name" value="alpha/beta hydrolase"/>
    <property type="match status" value="1"/>
</dbReference>
<dbReference type="AlphaFoldDB" id="A0A439DJ95"/>
<evidence type="ECO:0000259" key="3">
    <source>
        <dbReference type="Pfam" id="PF00561"/>
    </source>
</evidence>
<keyword evidence="1" id="KW-0378">Hydrolase</keyword>
<dbReference type="Proteomes" id="UP000286045">
    <property type="component" value="Unassembled WGS sequence"/>
</dbReference>
<dbReference type="PRINTS" id="PR00412">
    <property type="entry name" value="EPOXHYDRLASE"/>
</dbReference>
<accession>A0A439DJ95</accession>
<evidence type="ECO:0000256" key="2">
    <source>
        <dbReference type="ARBA" id="ARBA00038334"/>
    </source>
</evidence>
<sequence>MADTTKITSHEVVYAGGDKKIHYLAAGPINGPLILFIHGWPGTAITWKAQIEAFAGVGFRVISPDMPGYGKSTARRILDDYTQEALVEGMLALLGDTGRDAAVWVGHDWGAGVTSSVATQHPEVVKALINIAVPFHTIELGWDGFLPLVNRELYPADKYEYGQWDYQRHYEEDFEKAVAWFEKDVAGFCKAGLQKSKPSASRFSTGTANVRKDGGWFGLTQPPPVEATGPPSLPPDVFESFTADMKKTGLWAGSAYYMHHKRNAEYNGNAPSGGRLSQPVLFIHATWDLVCETKTSRLAEPMRKVCSNLTEVTIDAGHFAQYEKPGEVNAALFRFLIEELPTEWPGYWDNGYTNKKTVA</sequence>
<dbReference type="EMBL" id="RYZI01000008">
    <property type="protein sequence ID" value="RWA14443.1"/>
    <property type="molecule type" value="Genomic_DNA"/>
</dbReference>
<reference evidence="4 5" key="1">
    <citation type="submission" date="2018-12" db="EMBL/GenBank/DDBJ databases">
        <title>Draft genome sequence of Xylaria grammica IHI A82.</title>
        <authorList>
            <person name="Buettner E."/>
            <person name="Kellner H."/>
        </authorList>
    </citation>
    <scope>NUCLEOTIDE SEQUENCE [LARGE SCALE GENOMIC DNA]</scope>
    <source>
        <strain evidence="4 5">IHI A82</strain>
    </source>
</reference>
<evidence type="ECO:0000313" key="5">
    <source>
        <dbReference type="Proteomes" id="UP000286045"/>
    </source>
</evidence>
<dbReference type="Pfam" id="PF00561">
    <property type="entry name" value="Abhydrolase_1"/>
    <property type="match status" value="1"/>
</dbReference>
<dbReference type="InterPro" id="IPR000639">
    <property type="entry name" value="Epox_hydrolase-like"/>
</dbReference>
<dbReference type="InterPro" id="IPR029058">
    <property type="entry name" value="AB_hydrolase_fold"/>
</dbReference>
<proteinExistence type="inferred from homology"/>
<evidence type="ECO:0000256" key="1">
    <source>
        <dbReference type="ARBA" id="ARBA00022801"/>
    </source>
</evidence>
<name>A0A439DJ95_9PEZI</name>
<feature type="domain" description="AB hydrolase-1" evidence="3">
    <location>
        <begin position="32"/>
        <end position="325"/>
    </location>
</feature>
<evidence type="ECO:0000313" key="4">
    <source>
        <dbReference type="EMBL" id="RWA14443.1"/>
    </source>
</evidence>